<evidence type="ECO:0000256" key="1">
    <source>
        <dbReference type="ARBA" id="ARBA00009497"/>
    </source>
</evidence>
<dbReference type="Gene3D" id="1.20.1260.10">
    <property type="match status" value="1"/>
</dbReference>
<dbReference type="AlphaFoldDB" id="A0A5A5TCH3"/>
<dbReference type="CDD" id="cd01043">
    <property type="entry name" value="DPS"/>
    <property type="match status" value="1"/>
</dbReference>
<dbReference type="Proteomes" id="UP000322530">
    <property type="component" value="Unassembled WGS sequence"/>
</dbReference>
<evidence type="ECO:0000313" key="4">
    <source>
        <dbReference type="EMBL" id="GCF08733.1"/>
    </source>
</evidence>
<keyword evidence="5" id="KW-1185">Reference proteome</keyword>
<dbReference type="GO" id="GO:0008199">
    <property type="term" value="F:ferric iron binding"/>
    <property type="evidence" value="ECO:0007669"/>
    <property type="project" value="InterPro"/>
</dbReference>
<name>A0A5A5TCH3_9CHLR</name>
<dbReference type="PANTHER" id="PTHR42932:SF3">
    <property type="entry name" value="DNA PROTECTION DURING STARVATION PROTEIN"/>
    <property type="match status" value="1"/>
</dbReference>
<dbReference type="PRINTS" id="PR01346">
    <property type="entry name" value="HELNAPAPROT"/>
</dbReference>
<evidence type="ECO:0000256" key="2">
    <source>
        <dbReference type="RuleBase" id="RU003875"/>
    </source>
</evidence>
<evidence type="ECO:0000259" key="3">
    <source>
        <dbReference type="Pfam" id="PF00210"/>
    </source>
</evidence>
<dbReference type="InterPro" id="IPR008331">
    <property type="entry name" value="Ferritin_DPS_dom"/>
</dbReference>
<proteinExistence type="inferred from homology"/>
<dbReference type="SUPFAM" id="SSF47240">
    <property type="entry name" value="Ferritin-like"/>
    <property type="match status" value="1"/>
</dbReference>
<dbReference type="EMBL" id="BIXY01000029">
    <property type="protein sequence ID" value="GCF08733.1"/>
    <property type="molecule type" value="Genomic_DNA"/>
</dbReference>
<dbReference type="Pfam" id="PF00210">
    <property type="entry name" value="Ferritin"/>
    <property type="match status" value="1"/>
</dbReference>
<dbReference type="PIRSF" id="PIRSF005900">
    <property type="entry name" value="Dps"/>
    <property type="match status" value="1"/>
</dbReference>
<protein>
    <recommendedName>
        <fullName evidence="3">Ferritin/DPS domain-containing protein</fullName>
    </recommendedName>
</protein>
<accession>A0A5A5TCH3</accession>
<comment type="caution">
    <text evidence="4">The sequence shown here is derived from an EMBL/GenBank/DDBJ whole genome shotgun (WGS) entry which is preliminary data.</text>
</comment>
<feature type="domain" description="Ferritin/DPS" evidence="3">
    <location>
        <begin position="44"/>
        <end position="179"/>
    </location>
</feature>
<reference evidence="4 5" key="1">
    <citation type="submission" date="2019-01" db="EMBL/GenBank/DDBJ databases">
        <title>Draft genome sequence of Dictyobacter sp. Uno17.</title>
        <authorList>
            <person name="Wang C.M."/>
            <person name="Zheng Y."/>
            <person name="Sakai Y."/>
            <person name="Abe K."/>
            <person name="Yokota A."/>
            <person name="Yabe S."/>
        </authorList>
    </citation>
    <scope>NUCLEOTIDE SEQUENCE [LARGE SCALE GENOMIC DNA]</scope>
    <source>
        <strain evidence="4 5">Uno17</strain>
    </source>
</reference>
<dbReference type="InterPro" id="IPR012347">
    <property type="entry name" value="Ferritin-like"/>
</dbReference>
<sequence>MSTQEKTQGKAINAKPIMGKQKVPAQLATVTDLNSEEVQAVSNAVNPLIADAFALYTKTKNFHWHLSGSHFRDYHKLFDQQAGTILASIDVMAERVRRIGGTTIRSISMISELQTIKDDNDDFVPPGEMVKRLMDDNTHIAQMIRAAIEAAEHSRDNATANALEEILDETERRKWFLFEVMQGKDNTV</sequence>
<dbReference type="InterPro" id="IPR009078">
    <property type="entry name" value="Ferritin-like_SF"/>
</dbReference>
<dbReference type="PANTHER" id="PTHR42932">
    <property type="entry name" value="GENERAL STRESS PROTEIN 20U"/>
    <property type="match status" value="1"/>
</dbReference>
<dbReference type="InterPro" id="IPR002177">
    <property type="entry name" value="DPS_DNA-bd"/>
</dbReference>
<comment type="similarity">
    <text evidence="1 2">Belongs to the Dps family.</text>
</comment>
<evidence type="ECO:0000313" key="5">
    <source>
        <dbReference type="Proteomes" id="UP000322530"/>
    </source>
</evidence>
<organism evidence="4 5">
    <name type="scientific">Dictyobacter arantiisoli</name>
    <dbReference type="NCBI Taxonomy" id="2014874"/>
    <lineage>
        <taxon>Bacteria</taxon>
        <taxon>Bacillati</taxon>
        <taxon>Chloroflexota</taxon>
        <taxon>Ktedonobacteria</taxon>
        <taxon>Ktedonobacterales</taxon>
        <taxon>Dictyobacteraceae</taxon>
        <taxon>Dictyobacter</taxon>
    </lineage>
</organism>
<gene>
    <name evidence="4" type="ORF">KDI_22970</name>
</gene>